<dbReference type="AlphaFoldDB" id="A0A933IFS4"/>
<dbReference type="EMBL" id="JACQXR010000140">
    <property type="protein sequence ID" value="MBI4727613.1"/>
    <property type="molecule type" value="Genomic_DNA"/>
</dbReference>
<sequence length="116" mass="12978">MARRSRSFGDELNAWRICLEGHKNNTADFVFLKKELAGFEQLIARADKENAKQEKLKADLLAQTKVVDDIVNSGRKTYASLLRYAKAKYGPNSAKIKEFLSKTEGVTRAKKTAKAG</sequence>
<reference evidence="2" key="1">
    <citation type="submission" date="2020-07" db="EMBL/GenBank/DDBJ databases">
        <title>Huge and variable diversity of episymbiotic CPR bacteria and DPANN archaea in groundwater ecosystems.</title>
        <authorList>
            <person name="He C.Y."/>
            <person name="Keren R."/>
            <person name="Whittaker M."/>
            <person name="Farag I.F."/>
            <person name="Doudna J."/>
            <person name="Cate J.H.D."/>
            <person name="Banfield J.F."/>
        </authorList>
    </citation>
    <scope>NUCLEOTIDE SEQUENCE</scope>
    <source>
        <strain evidence="2">NC_groundwater_1520_Pr4_B-0.1um_53_5</strain>
    </source>
</reference>
<protein>
    <submittedName>
        <fullName evidence="2">Uncharacterized protein</fullName>
    </submittedName>
</protein>
<organism evidence="2 3">
    <name type="scientific">candidate division TA06 bacterium</name>
    <dbReference type="NCBI Taxonomy" id="2250710"/>
    <lineage>
        <taxon>Bacteria</taxon>
        <taxon>Bacteria division TA06</taxon>
    </lineage>
</organism>
<evidence type="ECO:0000313" key="3">
    <source>
        <dbReference type="Proteomes" id="UP000736328"/>
    </source>
</evidence>
<accession>A0A933IFS4</accession>
<gene>
    <name evidence="2" type="ORF">HY768_10430</name>
</gene>
<name>A0A933IFS4_UNCT6</name>
<evidence type="ECO:0000256" key="1">
    <source>
        <dbReference type="SAM" id="Coils"/>
    </source>
</evidence>
<comment type="caution">
    <text evidence="2">The sequence shown here is derived from an EMBL/GenBank/DDBJ whole genome shotgun (WGS) entry which is preliminary data.</text>
</comment>
<feature type="coiled-coil region" evidence="1">
    <location>
        <begin position="36"/>
        <end position="63"/>
    </location>
</feature>
<dbReference type="Proteomes" id="UP000736328">
    <property type="component" value="Unassembled WGS sequence"/>
</dbReference>
<evidence type="ECO:0000313" key="2">
    <source>
        <dbReference type="EMBL" id="MBI4727613.1"/>
    </source>
</evidence>
<keyword evidence="1" id="KW-0175">Coiled coil</keyword>
<proteinExistence type="predicted"/>